<gene>
    <name evidence="3" type="ORF">F5878DRAFT_273109</name>
</gene>
<accession>A0AA38P4M0</accession>
<dbReference type="InterPro" id="IPR000250">
    <property type="entry name" value="Peptidase_G1"/>
</dbReference>
<feature type="active site" description="Proton acceptor" evidence="1">
    <location>
        <position position="187"/>
    </location>
</feature>
<dbReference type="GO" id="GO:0070007">
    <property type="term" value="F:glutamic-type endopeptidase activity"/>
    <property type="evidence" value="ECO:0007669"/>
    <property type="project" value="InterPro"/>
</dbReference>
<keyword evidence="4" id="KW-1185">Reference proteome</keyword>
<dbReference type="PANTHER" id="PTHR37536:SF1">
    <property type="entry name" value="ASPERGILLOPEPSIN, PUTAITVE (AFU_ORTHOLOGUE AFUA_7G01200)"/>
    <property type="match status" value="1"/>
</dbReference>
<dbReference type="Pfam" id="PF01828">
    <property type="entry name" value="Peptidase_A4"/>
    <property type="match status" value="1"/>
</dbReference>
<evidence type="ECO:0000313" key="3">
    <source>
        <dbReference type="EMBL" id="KAJ3836223.1"/>
    </source>
</evidence>
<feature type="chain" id="PRO_5041347199" evidence="2">
    <location>
        <begin position="22"/>
        <end position="262"/>
    </location>
</feature>
<dbReference type="Proteomes" id="UP001163846">
    <property type="component" value="Unassembled WGS sequence"/>
</dbReference>
<sequence>MMLKVLAATLVLTSILFSTDARPTPPPLPPIDQLAHRDKTPEDIHSGVTVFSPEGERIVKATGRFRLPDIHPNLRTIGDQVAFWVGISGEPRPHLVQAGVVMYVAEEGVKFHAFIEWFPDLAKWTPEMDLEVGHEIEIMVRIEKGGRKATMYIKDHTTGKYLLLENFEHSDSNHEPFKGFRASWMVEPAIMTLPDSRYMHPLANFGQITFYDCSTKTDKSTKLDLSESNRRRVLTMDKSEVAPTEVVIGSGQGISEFQVLVT</sequence>
<dbReference type="Gene3D" id="2.60.120.700">
    <property type="entry name" value="Peptidase G1"/>
    <property type="match status" value="1"/>
</dbReference>
<dbReference type="InterPro" id="IPR038656">
    <property type="entry name" value="Peptidase_G1_sf"/>
</dbReference>
<dbReference type="SUPFAM" id="SSF49899">
    <property type="entry name" value="Concanavalin A-like lectins/glucanases"/>
    <property type="match status" value="1"/>
</dbReference>
<protein>
    <submittedName>
        <fullName evidence="3">Peptidase A4 family-domain-containing protein</fullName>
    </submittedName>
</protein>
<dbReference type="AlphaFoldDB" id="A0AA38P4M0"/>
<dbReference type="EMBL" id="MU806339">
    <property type="protein sequence ID" value="KAJ3836223.1"/>
    <property type="molecule type" value="Genomic_DNA"/>
</dbReference>
<proteinExistence type="predicted"/>
<dbReference type="PANTHER" id="PTHR37536">
    <property type="entry name" value="PUTATIVE (AFU_ORTHOLOGUE AFUA_3G02970)-RELATED"/>
    <property type="match status" value="1"/>
</dbReference>
<reference evidence="3" key="1">
    <citation type="submission" date="2022-08" db="EMBL/GenBank/DDBJ databases">
        <authorList>
            <consortium name="DOE Joint Genome Institute"/>
            <person name="Min B."/>
            <person name="Riley R."/>
            <person name="Sierra-Patev S."/>
            <person name="Naranjo-Ortiz M."/>
            <person name="Looney B."/>
            <person name="Konkel Z."/>
            <person name="Slot J.C."/>
            <person name="Sakamoto Y."/>
            <person name="Steenwyk J.L."/>
            <person name="Rokas A."/>
            <person name="Carro J."/>
            <person name="Camarero S."/>
            <person name="Ferreira P."/>
            <person name="Molpeceres G."/>
            <person name="Ruiz-Duenas F.J."/>
            <person name="Serrano A."/>
            <person name="Henrissat B."/>
            <person name="Drula E."/>
            <person name="Hughes K.W."/>
            <person name="Mata J.L."/>
            <person name="Ishikawa N.K."/>
            <person name="Vargas-Isla R."/>
            <person name="Ushijima S."/>
            <person name="Smith C.A."/>
            <person name="Ahrendt S."/>
            <person name="Andreopoulos W."/>
            <person name="He G."/>
            <person name="Labutti K."/>
            <person name="Lipzen A."/>
            <person name="Ng V."/>
            <person name="Sandor L."/>
            <person name="Barry K."/>
            <person name="Martinez A.T."/>
            <person name="Xiao Y."/>
            <person name="Gibbons J.G."/>
            <person name="Terashima K."/>
            <person name="Hibbett D.S."/>
            <person name="Grigoriev I.V."/>
        </authorList>
    </citation>
    <scope>NUCLEOTIDE SEQUENCE</scope>
    <source>
        <strain evidence="3">TFB9207</strain>
    </source>
</reference>
<evidence type="ECO:0000256" key="2">
    <source>
        <dbReference type="SAM" id="SignalP"/>
    </source>
</evidence>
<dbReference type="InterPro" id="IPR013320">
    <property type="entry name" value="ConA-like_dom_sf"/>
</dbReference>
<comment type="caution">
    <text evidence="3">The sequence shown here is derived from an EMBL/GenBank/DDBJ whole genome shotgun (WGS) entry which is preliminary data.</text>
</comment>
<evidence type="ECO:0000313" key="4">
    <source>
        <dbReference type="Proteomes" id="UP001163846"/>
    </source>
</evidence>
<feature type="signal peptide" evidence="2">
    <location>
        <begin position="1"/>
        <end position="21"/>
    </location>
</feature>
<keyword evidence="2" id="KW-0732">Signal</keyword>
<dbReference type="GO" id="GO:0006508">
    <property type="term" value="P:proteolysis"/>
    <property type="evidence" value="ECO:0007669"/>
    <property type="project" value="InterPro"/>
</dbReference>
<organism evidence="3 4">
    <name type="scientific">Lentinula raphanica</name>
    <dbReference type="NCBI Taxonomy" id="153919"/>
    <lineage>
        <taxon>Eukaryota</taxon>
        <taxon>Fungi</taxon>
        <taxon>Dikarya</taxon>
        <taxon>Basidiomycota</taxon>
        <taxon>Agaricomycotina</taxon>
        <taxon>Agaricomycetes</taxon>
        <taxon>Agaricomycetidae</taxon>
        <taxon>Agaricales</taxon>
        <taxon>Marasmiineae</taxon>
        <taxon>Omphalotaceae</taxon>
        <taxon>Lentinula</taxon>
    </lineage>
</organism>
<dbReference type="CDD" id="cd13426">
    <property type="entry name" value="Peptidase_G1"/>
    <property type="match status" value="1"/>
</dbReference>
<name>A0AA38P4M0_9AGAR</name>
<evidence type="ECO:0000256" key="1">
    <source>
        <dbReference type="PIRSR" id="PIRSR600250-50"/>
    </source>
</evidence>